<feature type="region of interest" description="Disordered" evidence="2">
    <location>
        <begin position="124"/>
        <end position="168"/>
    </location>
</feature>
<name>A0A1W5D4E1_9LECA</name>
<dbReference type="Gene3D" id="2.120.10.70">
    <property type="entry name" value="Fucose-specific lectin"/>
    <property type="match status" value="1"/>
</dbReference>
<protein>
    <submittedName>
        <fullName evidence="4">Uncharacterized protein</fullName>
    </submittedName>
</protein>
<keyword evidence="3" id="KW-1133">Transmembrane helix</keyword>
<keyword evidence="3" id="KW-0472">Membrane</keyword>
<evidence type="ECO:0000256" key="1">
    <source>
        <dbReference type="ARBA" id="ARBA00009042"/>
    </source>
</evidence>
<organism evidence="4 5">
    <name type="scientific">Lasallia pustulata</name>
    <dbReference type="NCBI Taxonomy" id="136370"/>
    <lineage>
        <taxon>Eukaryota</taxon>
        <taxon>Fungi</taxon>
        <taxon>Dikarya</taxon>
        <taxon>Ascomycota</taxon>
        <taxon>Pezizomycotina</taxon>
        <taxon>Lecanoromycetes</taxon>
        <taxon>OSLEUM clade</taxon>
        <taxon>Umbilicariomycetidae</taxon>
        <taxon>Umbilicariales</taxon>
        <taxon>Umbilicariaceae</taxon>
        <taxon>Lasallia</taxon>
    </lineage>
</organism>
<reference evidence="5" key="1">
    <citation type="submission" date="2017-03" db="EMBL/GenBank/DDBJ databases">
        <authorList>
            <person name="Sharma R."/>
            <person name="Thines M."/>
        </authorList>
    </citation>
    <scope>NUCLEOTIDE SEQUENCE [LARGE SCALE GENOMIC DNA]</scope>
</reference>
<comment type="similarity">
    <text evidence="1">Belongs to the fungal fucose-specific lectin family.</text>
</comment>
<sequence length="488" mass="53484">MDQSDQSQHNGIRYYEGLEPVICHEGAFLQPVVTGTLQVEDDGLEVIPSENPYQVQYPQVLFGKEEKEVCHSNTTPPETDAVQPSNSNPRRRSKRRWWWMAAVVTAIVVAGMIAGIGEGLQHKRKRTAKEAPAVGTTPPNNITSSPSNNTLNLKTSEPSTTGAFNGTGLSMVPPNDVFDEISMYFQHSSGEIRYSHLTDSGWSGGGSAQRVISSNVKNGTRLTGISTRAGNVWTTYLFYVDDSGTVQDVLQSNNSNGYSHWSSGNIGSLNIQAVDTPNAAFDVCWEGSRYSSNVGDSPELRIYIGEQDGLVHEYILDQDSNKWFTGYIFLNSNGNGGAVCWPGVISYLYMQNSQDTLQLWWKDYNSTAINSTTHPLSVWVDGPIAAGLDIRPNSSLALSYYVYFQDSKSRIFGILPNSTAEASSWGAAFQVGDGTAMPGTPIECQMFYPSMKSLSGAYVFFQTNASNLMEYVRPQYGGAWSIDYVPVG</sequence>
<evidence type="ECO:0000256" key="2">
    <source>
        <dbReference type="SAM" id="MobiDB-lite"/>
    </source>
</evidence>
<evidence type="ECO:0000313" key="5">
    <source>
        <dbReference type="Proteomes" id="UP000192927"/>
    </source>
</evidence>
<dbReference type="InterPro" id="IPR012475">
    <property type="entry name" value="Fungal_lectin"/>
</dbReference>
<proteinExistence type="inferred from homology"/>
<feature type="transmembrane region" description="Helical" evidence="3">
    <location>
        <begin position="97"/>
        <end position="117"/>
    </location>
</feature>
<keyword evidence="3" id="KW-0812">Transmembrane</keyword>
<dbReference type="Proteomes" id="UP000192927">
    <property type="component" value="Unassembled WGS sequence"/>
</dbReference>
<keyword evidence="5" id="KW-1185">Reference proteome</keyword>
<feature type="compositionally biased region" description="Low complexity" evidence="2">
    <location>
        <begin position="136"/>
        <end position="156"/>
    </location>
</feature>
<feature type="region of interest" description="Disordered" evidence="2">
    <location>
        <begin position="70"/>
        <end position="90"/>
    </location>
</feature>
<evidence type="ECO:0000256" key="3">
    <source>
        <dbReference type="SAM" id="Phobius"/>
    </source>
</evidence>
<evidence type="ECO:0000313" key="4">
    <source>
        <dbReference type="EMBL" id="SLM38008.1"/>
    </source>
</evidence>
<feature type="compositionally biased region" description="Polar residues" evidence="2">
    <location>
        <begin position="157"/>
        <end position="168"/>
    </location>
</feature>
<accession>A0A1W5D4E1</accession>
<dbReference type="AlphaFoldDB" id="A0A1W5D4E1"/>
<dbReference type="Pfam" id="PF07938">
    <property type="entry name" value="Fungal_lectin"/>
    <property type="match status" value="1"/>
</dbReference>
<dbReference type="SUPFAM" id="SSF89372">
    <property type="entry name" value="Fucose-specific lectin"/>
    <property type="match status" value="2"/>
</dbReference>
<dbReference type="EMBL" id="FWEW01002084">
    <property type="protein sequence ID" value="SLM38008.1"/>
    <property type="molecule type" value="Genomic_DNA"/>
</dbReference>